<dbReference type="PANTHER" id="PTHR23502:SF38">
    <property type="entry name" value="POLYAMINE TRANSPORTER 4"/>
    <property type="match status" value="1"/>
</dbReference>
<feature type="transmembrane region" description="Helical" evidence="7">
    <location>
        <begin position="448"/>
        <end position="473"/>
    </location>
</feature>
<dbReference type="GO" id="GO:0000297">
    <property type="term" value="F:spermine transmembrane transporter activity"/>
    <property type="evidence" value="ECO:0007669"/>
    <property type="project" value="TreeGrafter"/>
</dbReference>
<gene>
    <name evidence="9" type="ORF">DDE83_005371</name>
</gene>
<dbReference type="InterPro" id="IPR011701">
    <property type="entry name" value="MFS"/>
</dbReference>
<dbReference type="SUPFAM" id="SSF103473">
    <property type="entry name" value="MFS general substrate transporter"/>
    <property type="match status" value="1"/>
</dbReference>
<feature type="transmembrane region" description="Helical" evidence="7">
    <location>
        <begin position="513"/>
        <end position="535"/>
    </location>
</feature>
<feature type="compositionally biased region" description="Polar residues" evidence="6">
    <location>
        <begin position="56"/>
        <end position="73"/>
    </location>
</feature>
<comment type="subcellular location">
    <subcellularLocation>
        <location evidence="1">Membrane</location>
        <topology evidence="1">Multi-pass membrane protein</topology>
    </subcellularLocation>
</comment>
<accession>A0A364N1U8</accession>
<dbReference type="InterPro" id="IPR020846">
    <property type="entry name" value="MFS_dom"/>
</dbReference>
<evidence type="ECO:0000313" key="9">
    <source>
        <dbReference type="EMBL" id="RAR09725.1"/>
    </source>
</evidence>
<dbReference type="Gene3D" id="1.20.1250.20">
    <property type="entry name" value="MFS general substrate transporter like domains"/>
    <property type="match status" value="1"/>
</dbReference>
<dbReference type="STRING" id="183478.A0A364N1U8"/>
<proteinExistence type="inferred from homology"/>
<evidence type="ECO:0000256" key="7">
    <source>
        <dbReference type="SAM" id="Phobius"/>
    </source>
</evidence>
<comment type="caution">
    <text evidence="9">The sequence shown here is derived from an EMBL/GenBank/DDBJ whole genome shotgun (WGS) entry which is preliminary data.</text>
</comment>
<feature type="transmembrane region" description="Helical" evidence="7">
    <location>
        <begin position="197"/>
        <end position="217"/>
    </location>
</feature>
<comment type="similarity">
    <text evidence="2">Belongs to the major facilitator superfamily.</text>
</comment>
<feature type="region of interest" description="Disordered" evidence="6">
    <location>
        <begin position="1"/>
        <end position="88"/>
    </location>
</feature>
<evidence type="ECO:0000256" key="1">
    <source>
        <dbReference type="ARBA" id="ARBA00004141"/>
    </source>
</evidence>
<evidence type="ECO:0000256" key="5">
    <source>
        <dbReference type="ARBA" id="ARBA00023136"/>
    </source>
</evidence>
<evidence type="ECO:0000259" key="8">
    <source>
        <dbReference type="PROSITE" id="PS50850"/>
    </source>
</evidence>
<keyword evidence="4 7" id="KW-1133">Transmembrane helix</keyword>
<evidence type="ECO:0000256" key="4">
    <source>
        <dbReference type="ARBA" id="ARBA00022989"/>
    </source>
</evidence>
<organism evidence="9 10">
    <name type="scientific">Stemphylium lycopersici</name>
    <name type="common">Tomato gray leaf spot disease fungus</name>
    <name type="synonym">Thyrospora lycopersici</name>
    <dbReference type="NCBI Taxonomy" id="183478"/>
    <lineage>
        <taxon>Eukaryota</taxon>
        <taxon>Fungi</taxon>
        <taxon>Dikarya</taxon>
        <taxon>Ascomycota</taxon>
        <taxon>Pezizomycotina</taxon>
        <taxon>Dothideomycetes</taxon>
        <taxon>Pleosporomycetidae</taxon>
        <taxon>Pleosporales</taxon>
        <taxon>Pleosporineae</taxon>
        <taxon>Pleosporaceae</taxon>
        <taxon>Stemphylium</taxon>
    </lineage>
</organism>
<dbReference type="GO" id="GO:0005886">
    <property type="term" value="C:plasma membrane"/>
    <property type="evidence" value="ECO:0007669"/>
    <property type="project" value="TreeGrafter"/>
</dbReference>
<name>A0A364N1U8_STELY</name>
<evidence type="ECO:0000256" key="6">
    <source>
        <dbReference type="SAM" id="MobiDB-lite"/>
    </source>
</evidence>
<keyword evidence="5 7" id="KW-0472">Membrane</keyword>
<feature type="domain" description="Major facilitator superfamily (MFS) profile" evidence="8">
    <location>
        <begin position="102"/>
        <end position="539"/>
    </location>
</feature>
<feature type="transmembrane region" description="Helical" evidence="7">
    <location>
        <begin position="229"/>
        <end position="250"/>
    </location>
</feature>
<feature type="transmembrane region" description="Helical" evidence="7">
    <location>
        <begin position="485"/>
        <end position="507"/>
    </location>
</feature>
<feature type="transmembrane region" description="Helical" evidence="7">
    <location>
        <begin position="104"/>
        <end position="124"/>
    </location>
</feature>
<evidence type="ECO:0000313" key="10">
    <source>
        <dbReference type="Proteomes" id="UP000249619"/>
    </source>
</evidence>
<dbReference type="EMBL" id="QGDH01000072">
    <property type="protein sequence ID" value="RAR09725.1"/>
    <property type="molecule type" value="Genomic_DNA"/>
</dbReference>
<dbReference type="InterPro" id="IPR036259">
    <property type="entry name" value="MFS_trans_sf"/>
</dbReference>
<dbReference type="Pfam" id="PF07690">
    <property type="entry name" value="MFS_1"/>
    <property type="match status" value="1"/>
</dbReference>
<keyword evidence="10" id="KW-1185">Reference proteome</keyword>
<feature type="transmembrane region" description="Helical" evidence="7">
    <location>
        <begin position="256"/>
        <end position="277"/>
    </location>
</feature>
<dbReference type="CDD" id="cd17323">
    <property type="entry name" value="MFS_Tpo1_MDR_like"/>
    <property type="match status" value="1"/>
</dbReference>
<dbReference type="Proteomes" id="UP000249619">
    <property type="component" value="Unassembled WGS sequence"/>
</dbReference>
<feature type="transmembrane region" description="Helical" evidence="7">
    <location>
        <begin position="423"/>
        <end position="442"/>
    </location>
</feature>
<feature type="transmembrane region" description="Helical" evidence="7">
    <location>
        <begin position="330"/>
        <end position="356"/>
    </location>
</feature>
<dbReference type="AlphaFoldDB" id="A0A364N1U8"/>
<feature type="transmembrane region" description="Helical" evidence="7">
    <location>
        <begin position="168"/>
        <end position="191"/>
    </location>
</feature>
<feature type="transmembrane region" description="Helical" evidence="7">
    <location>
        <begin position="136"/>
        <end position="156"/>
    </location>
</feature>
<feature type="compositionally biased region" description="Polar residues" evidence="6">
    <location>
        <begin position="8"/>
        <end position="23"/>
    </location>
</feature>
<feature type="transmembrane region" description="Helical" evidence="7">
    <location>
        <begin position="368"/>
        <end position="394"/>
    </location>
</feature>
<dbReference type="GO" id="GO:0015606">
    <property type="term" value="F:spermidine transmembrane transporter activity"/>
    <property type="evidence" value="ECO:0007669"/>
    <property type="project" value="TreeGrafter"/>
</dbReference>
<feature type="compositionally biased region" description="Basic and acidic residues" evidence="6">
    <location>
        <begin position="25"/>
        <end position="37"/>
    </location>
</feature>
<dbReference type="PROSITE" id="PS50850">
    <property type="entry name" value="MFS"/>
    <property type="match status" value="1"/>
</dbReference>
<dbReference type="FunFam" id="1.20.1250.20:FF:000082">
    <property type="entry name" value="MFS multidrug transporter, putative"/>
    <property type="match status" value="1"/>
</dbReference>
<evidence type="ECO:0000256" key="2">
    <source>
        <dbReference type="ARBA" id="ARBA00008335"/>
    </source>
</evidence>
<protein>
    <submittedName>
        <fullName evidence="9">MFS general substrate transporter</fullName>
    </submittedName>
</protein>
<evidence type="ECO:0000256" key="3">
    <source>
        <dbReference type="ARBA" id="ARBA00022692"/>
    </source>
</evidence>
<keyword evidence="3 7" id="KW-0812">Transmembrane</keyword>
<reference evidence="10" key="1">
    <citation type="submission" date="2018-05" db="EMBL/GenBank/DDBJ databases">
        <title>Draft genome sequence of Stemphylium lycopersici strain CIDEFI 213.</title>
        <authorList>
            <person name="Medina R."/>
            <person name="Franco M.E.E."/>
            <person name="Lucentini C.G."/>
            <person name="Saparrat M.C.N."/>
            <person name="Balatti P.A."/>
        </authorList>
    </citation>
    <scope>NUCLEOTIDE SEQUENCE [LARGE SCALE GENOMIC DNA]</scope>
    <source>
        <strain evidence="10">CIDEFI 213</strain>
    </source>
</reference>
<sequence length="551" mass="59948">MAPPNASRPVSWSETNTAASTRPPSHVDVEKFPDRSRQPSADGELSSSPELEKGLRSNSDQETAANTAKNSPAQERPKQLDWDNAGDPLNPHNWSTARKWYQTYTISGIAFVGTFASSVFTPAIEQAASELNSTQLISTLAYSIYALGLAFGGPFAAPLSETFGRRPVIFISLPIFALFILGTGFAQSMAALVVLRFWAGFFAAPSLSMGSGTLSDIWPPEKRSGPMSLYVATPFFGPALGPILGAVITQNRGWRWTSWLILFFTVVLVFTPAPFFAESYKPVLLRQRAKQRNELLPPSPTEGMSLPRVISTYVSKTLTRPLHMLLTEPIVAAFNGYSAFNFGLLYAFFAAFPYVFETEYGFDSVSTGLTFLGLGVGVIIATGCIVSFSKLYYLPRVRKAISEKRPAPAFATSRLTPEKRLPLAFAGGPVLTVGLFLFGWSAAYQVHWIVPTIAEAFFGGGNMLIFMACMMYITDTYGPLYSASAMASNAILRYVLGATFPLFAVQMFRGLGPQWACTLLGCLSILGACIPFVLAKYGEALRSRSGYKRSG</sequence>
<dbReference type="PANTHER" id="PTHR23502">
    <property type="entry name" value="MAJOR FACILITATOR SUPERFAMILY"/>
    <property type="match status" value="1"/>
</dbReference>